<dbReference type="PROSITE" id="PS00435">
    <property type="entry name" value="PEROXIDASE_1"/>
    <property type="match status" value="1"/>
</dbReference>
<dbReference type="InterPro" id="IPR002016">
    <property type="entry name" value="Haem_peroxidase"/>
</dbReference>
<dbReference type="InterPro" id="IPR019793">
    <property type="entry name" value="Peroxidases_heam-ligand_BS"/>
</dbReference>
<feature type="domain" description="Plant heme peroxidase family profile" evidence="5">
    <location>
        <begin position="691"/>
        <end position="896"/>
    </location>
</feature>
<dbReference type="AlphaFoldDB" id="A0A812QL38"/>
<dbReference type="Gene3D" id="1.10.420.10">
    <property type="entry name" value="Peroxidase, domain 2"/>
    <property type="match status" value="1"/>
</dbReference>
<keyword evidence="7" id="KW-1185">Reference proteome</keyword>
<keyword evidence="4" id="KW-0732">Signal</keyword>
<dbReference type="SUPFAM" id="SSF48113">
    <property type="entry name" value="Heme-dependent peroxidases"/>
    <property type="match status" value="1"/>
</dbReference>
<feature type="compositionally biased region" description="Polar residues" evidence="3">
    <location>
        <begin position="304"/>
        <end position="323"/>
    </location>
</feature>
<dbReference type="GO" id="GO:0034599">
    <property type="term" value="P:cellular response to oxidative stress"/>
    <property type="evidence" value="ECO:0007669"/>
    <property type="project" value="InterPro"/>
</dbReference>
<dbReference type="GO" id="GO:0020037">
    <property type="term" value="F:heme binding"/>
    <property type="evidence" value="ECO:0007669"/>
    <property type="project" value="InterPro"/>
</dbReference>
<sequence length="1138" mass="125647">MSAVYAVLLHAFLVVASAASNGSQACLLQRGAHAQALEKQVSEFAEVQEPTTPPVSLVASGSEASEAAEQVTPPNCSTIVMGDRFIQLGDWRLADMDGKHFSISHANKKTSVIFRRDGTVHSGWGSQDWNSWSRSTGEAKGIKFGFQFIQIGKWRIGAVDEKHLSMAHEDGGVSCVWRQDATFHFGNLPSWSTFDRSVGEAEGIRFGDRFIQIGDFRFGDLGEQGQRWFGWTNSKGENIQLLRSDGKEFHAGGGSIAQSELRRKFDLNDRPLSASTCKSLPEMAEGSSEGNSPTEGSAEGNSPAEGSTEGTSHTEGSFNTSVAPNCSTIVMGDRFIQLGDWRLADMDGSHLSISHANQLTSVIFRKDGTVHSGLGSQDWNSWSRSRWEAKDIKFGFQFIQIGKWRIGAVDEKHLSMAHEDGGVSCVWRQDATFHLGNLPSWSTFDRSVGEAEGIRFGDRFIQIGDFRFGDLGEHGKDFFGWTNRKGENIQLLRSDGKEIHPGGSFGQSELRRKFDLNDRPLSASTCKSLPEMADGPQAAERGCLPPTTFSGSADGIPDNYRGWYDVQGCGQCWDYCRWAGNSGSGGDPQSKLSFKQSWWSCRLAGTSSAQSPNGTFQSWNFERCSGEAAIAPSPSPPPTPYVPGEPGAAWTAQEVAVVKAKLQTMMLDPGRAMAEADFPIAVSHRYEPNPAKVLRLAFHDCMKYKDGTGGCDGCLDWWGVGRRSVYADDGHNNGLYVVAECLEHIYTWRDYPRGTPLLNVSLQNSNKSRADLWALAGMVAVEAAMYINNLVCDADHFGAHGQFNTRWNHSDCRATAPRSFVFKTGRRDCSGHPFTEPFEPALKGIKRRGYMTSKRESHPDPHADAKKTTDYFKKDFDFNEREVVAIMGAHTIGTFHVEIAGFKYNWKFSHRMFNNGYYRLLSLKHDWAPTGIAVNGKRLHYKDIHGNYPGGSWVAEVWHQPRAGGGQVRRWQVLKKKRACTPCDAPPGDGWWSKSSVIARGLNHQKCCTNLEEGKFCKSECVKSFDDAGIHESMLASDIGLRYPITLANDGLPRGCTGGITGPIYCWDKITPITGDIVEEFAGNQTSWLADFFDAYEKMVSNGYAADELTEALADPFTEGEWPMLRASVRKPQESHDA</sequence>
<dbReference type="PANTHER" id="PTHR31356:SF66">
    <property type="entry name" value="CATALASE-PEROXIDASE"/>
    <property type="match status" value="1"/>
</dbReference>
<feature type="signal peptide" evidence="4">
    <location>
        <begin position="1"/>
        <end position="18"/>
    </location>
</feature>
<dbReference type="Gene3D" id="1.10.520.10">
    <property type="match status" value="1"/>
</dbReference>
<dbReference type="GO" id="GO:0004601">
    <property type="term" value="F:peroxidase activity"/>
    <property type="evidence" value="ECO:0007669"/>
    <property type="project" value="InterPro"/>
</dbReference>
<name>A0A812QL38_9DINO</name>
<feature type="region of interest" description="Disordered" evidence="3">
    <location>
        <begin position="275"/>
        <end position="323"/>
    </location>
</feature>
<evidence type="ECO:0000256" key="1">
    <source>
        <dbReference type="ARBA" id="ARBA00023002"/>
    </source>
</evidence>
<evidence type="ECO:0000256" key="3">
    <source>
        <dbReference type="SAM" id="MobiDB-lite"/>
    </source>
</evidence>
<accession>A0A812QL38</accession>
<dbReference type="InterPro" id="IPR010255">
    <property type="entry name" value="Haem_peroxidase_sf"/>
</dbReference>
<evidence type="ECO:0000256" key="2">
    <source>
        <dbReference type="RuleBase" id="RU004241"/>
    </source>
</evidence>
<evidence type="ECO:0000313" key="6">
    <source>
        <dbReference type="EMBL" id="CAE7392396.1"/>
    </source>
</evidence>
<dbReference type="OrthoDB" id="9970727at2759"/>
<dbReference type="InterPro" id="IPR044831">
    <property type="entry name" value="Ccp1-like"/>
</dbReference>
<dbReference type="EMBL" id="CAJNDS010002250">
    <property type="protein sequence ID" value="CAE7392396.1"/>
    <property type="molecule type" value="Genomic_DNA"/>
</dbReference>
<evidence type="ECO:0000259" key="5">
    <source>
        <dbReference type="PROSITE" id="PS50873"/>
    </source>
</evidence>
<evidence type="ECO:0000256" key="4">
    <source>
        <dbReference type="SAM" id="SignalP"/>
    </source>
</evidence>
<proteinExistence type="inferred from homology"/>
<dbReference type="GO" id="GO:0042744">
    <property type="term" value="P:hydrogen peroxide catabolic process"/>
    <property type="evidence" value="ECO:0007669"/>
    <property type="project" value="TreeGrafter"/>
</dbReference>
<comment type="similarity">
    <text evidence="2">Belongs to the peroxidase family.</text>
</comment>
<evidence type="ECO:0000313" key="7">
    <source>
        <dbReference type="Proteomes" id="UP000604046"/>
    </source>
</evidence>
<reference evidence="6" key="1">
    <citation type="submission" date="2021-02" db="EMBL/GenBank/DDBJ databases">
        <authorList>
            <person name="Dougan E. K."/>
            <person name="Rhodes N."/>
            <person name="Thang M."/>
            <person name="Chan C."/>
        </authorList>
    </citation>
    <scope>NUCLEOTIDE SEQUENCE</scope>
</reference>
<dbReference type="PROSITE" id="PS50873">
    <property type="entry name" value="PEROXIDASE_4"/>
    <property type="match status" value="1"/>
</dbReference>
<protein>
    <submittedName>
        <fullName evidence="6">APX1 protein</fullName>
    </submittedName>
</protein>
<dbReference type="Proteomes" id="UP000604046">
    <property type="component" value="Unassembled WGS sequence"/>
</dbReference>
<dbReference type="PANTHER" id="PTHR31356">
    <property type="entry name" value="THYLAKOID LUMENAL 29 KDA PROTEIN, CHLOROPLASTIC-RELATED"/>
    <property type="match status" value="1"/>
</dbReference>
<organism evidence="6 7">
    <name type="scientific">Symbiodinium natans</name>
    <dbReference type="NCBI Taxonomy" id="878477"/>
    <lineage>
        <taxon>Eukaryota</taxon>
        <taxon>Sar</taxon>
        <taxon>Alveolata</taxon>
        <taxon>Dinophyceae</taxon>
        <taxon>Suessiales</taxon>
        <taxon>Symbiodiniaceae</taxon>
        <taxon>Symbiodinium</taxon>
    </lineage>
</organism>
<dbReference type="Pfam" id="PF00141">
    <property type="entry name" value="peroxidase"/>
    <property type="match status" value="1"/>
</dbReference>
<gene>
    <name evidence="6" type="primary">APX1</name>
    <name evidence="6" type="ORF">SNAT2548_LOCUS21386</name>
</gene>
<feature type="chain" id="PRO_5032480629" evidence="4">
    <location>
        <begin position="19"/>
        <end position="1138"/>
    </location>
</feature>
<dbReference type="GO" id="GO:0000302">
    <property type="term" value="P:response to reactive oxygen species"/>
    <property type="evidence" value="ECO:0007669"/>
    <property type="project" value="TreeGrafter"/>
</dbReference>
<keyword evidence="1" id="KW-0560">Oxidoreductase</keyword>
<comment type="caution">
    <text evidence="6">The sequence shown here is derived from an EMBL/GenBank/DDBJ whole genome shotgun (WGS) entry which is preliminary data.</text>
</comment>